<evidence type="ECO:0000256" key="3">
    <source>
        <dbReference type="SAM" id="SignalP"/>
    </source>
</evidence>
<evidence type="ECO:0000256" key="2">
    <source>
        <dbReference type="SAM" id="MobiDB-lite"/>
    </source>
</evidence>
<organism evidence="5 6">
    <name type="scientific">Ornithinicoccus hortensis</name>
    <dbReference type="NCBI Taxonomy" id="82346"/>
    <lineage>
        <taxon>Bacteria</taxon>
        <taxon>Bacillati</taxon>
        <taxon>Actinomycetota</taxon>
        <taxon>Actinomycetes</taxon>
        <taxon>Micrococcales</taxon>
        <taxon>Intrasporangiaceae</taxon>
        <taxon>Ornithinicoccus</taxon>
    </lineage>
</organism>
<accession>A0A542YWM9</accession>
<dbReference type="SUPFAM" id="SSF53807">
    <property type="entry name" value="Helical backbone' metal receptor"/>
    <property type="match status" value="1"/>
</dbReference>
<proteinExistence type="inferred from homology"/>
<dbReference type="PROSITE" id="PS51257">
    <property type="entry name" value="PROKAR_LIPOPROTEIN"/>
    <property type="match status" value="1"/>
</dbReference>
<protein>
    <submittedName>
        <fullName evidence="5">Iron complex transport system substrate-binding protein</fullName>
    </submittedName>
</protein>
<name>A0A542YWM9_9MICO</name>
<dbReference type="AlphaFoldDB" id="A0A542YWM9"/>
<gene>
    <name evidence="5" type="ORF">FB467_3686</name>
</gene>
<comment type="caution">
    <text evidence="5">The sequence shown here is derived from an EMBL/GenBank/DDBJ whole genome shotgun (WGS) entry which is preliminary data.</text>
</comment>
<dbReference type="PROSITE" id="PS50983">
    <property type="entry name" value="FE_B12_PBP"/>
    <property type="match status" value="1"/>
</dbReference>
<keyword evidence="6" id="KW-1185">Reference proteome</keyword>
<feature type="domain" description="Fe/B12 periplasmic-binding" evidence="4">
    <location>
        <begin position="74"/>
        <end position="347"/>
    </location>
</feature>
<sequence length="355" mass="36659">MRRPSHPTSPTFFAVACTVSLLAACGSAADGNGGDAGGSAGDGSAATDDTGEATYPVTVDNCGTTVEFTAPPERIVTIKSTSTELLLALGVSDRIVGQAFQDGPVPEQWADDAADIPTISDSAPGQETVLELEPDLVLAGWESNLAADTAGERDLLARLGVNSYVSPAACQEEAYRPDPLTFEVLFAQFEEAGQILGVPDAATDLVAQQRAELAQVQPLEPGTTALWWSSGGDTPYVGGGIGAPQMVMDAVGLENVAGDLDQTWSSLSWEAIIDADPDVFVLVDAAWNTADSKIEFLESTPATSELTAVREDRYLVLPFPASEAGVRSVPAVTELAAGLRDLGLGGDDASDGAGD</sequence>
<evidence type="ECO:0000313" key="6">
    <source>
        <dbReference type="Proteomes" id="UP000319516"/>
    </source>
</evidence>
<dbReference type="OrthoDB" id="9797850at2"/>
<feature type="compositionally biased region" description="Low complexity" evidence="2">
    <location>
        <begin position="42"/>
        <end position="52"/>
    </location>
</feature>
<dbReference type="NCBIfam" id="TIGR03868">
    <property type="entry name" value="F420-O_ABCperi"/>
    <property type="match status" value="1"/>
</dbReference>
<dbReference type="EMBL" id="VFOP01000001">
    <property type="protein sequence ID" value="TQL52499.1"/>
    <property type="molecule type" value="Genomic_DNA"/>
</dbReference>
<reference evidence="5 6" key="1">
    <citation type="submission" date="2019-06" db="EMBL/GenBank/DDBJ databases">
        <title>Sequencing the genomes of 1000 actinobacteria strains.</title>
        <authorList>
            <person name="Klenk H.-P."/>
        </authorList>
    </citation>
    <scope>NUCLEOTIDE SEQUENCE [LARGE SCALE GENOMIC DNA]</scope>
    <source>
        <strain evidence="5 6">DSM 12335</strain>
    </source>
</reference>
<dbReference type="Gene3D" id="3.40.50.1980">
    <property type="entry name" value="Nitrogenase molybdenum iron protein domain"/>
    <property type="match status" value="2"/>
</dbReference>
<comment type="similarity">
    <text evidence="1">Belongs to the bacterial solute-binding protein 8 family.</text>
</comment>
<dbReference type="Proteomes" id="UP000319516">
    <property type="component" value="Unassembled WGS sequence"/>
</dbReference>
<evidence type="ECO:0000256" key="1">
    <source>
        <dbReference type="ARBA" id="ARBA00008814"/>
    </source>
</evidence>
<keyword evidence="3" id="KW-0732">Signal</keyword>
<dbReference type="Pfam" id="PF01497">
    <property type="entry name" value="Peripla_BP_2"/>
    <property type="match status" value="1"/>
</dbReference>
<dbReference type="InterPro" id="IPR002491">
    <property type="entry name" value="ABC_transptr_periplasmic_BD"/>
</dbReference>
<dbReference type="PANTHER" id="PTHR30535">
    <property type="entry name" value="VITAMIN B12-BINDING PROTEIN"/>
    <property type="match status" value="1"/>
</dbReference>
<dbReference type="InterPro" id="IPR022287">
    <property type="entry name" value="ABC_trnsptr_F420-0_sub-bd_pred"/>
</dbReference>
<evidence type="ECO:0000313" key="5">
    <source>
        <dbReference type="EMBL" id="TQL52499.1"/>
    </source>
</evidence>
<evidence type="ECO:0000259" key="4">
    <source>
        <dbReference type="PROSITE" id="PS50983"/>
    </source>
</evidence>
<dbReference type="PANTHER" id="PTHR30535:SF7">
    <property type="entry name" value="IRON(III) DICITRATE-BINDING PROTEIN"/>
    <property type="match status" value="1"/>
</dbReference>
<feature type="chain" id="PRO_5039137657" evidence="3">
    <location>
        <begin position="24"/>
        <end position="355"/>
    </location>
</feature>
<feature type="signal peptide" evidence="3">
    <location>
        <begin position="1"/>
        <end position="23"/>
    </location>
</feature>
<feature type="region of interest" description="Disordered" evidence="2">
    <location>
        <begin position="33"/>
        <end position="52"/>
    </location>
</feature>
<dbReference type="InterPro" id="IPR050902">
    <property type="entry name" value="ABC_Transporter_SBP"/>
</dbReference>
<dbReference type="RefSeq" id="WP_141786366.1">
    <property type="nucleotide sequence ID" value="NZ_BAAAIK010000001.1"/>
</dbReference>